<gene>
    <name evidence="9" type="primary">rpoE</name>
    <name evidence="9" type="ORF">GCM10010185_04980</name>
</gene>
<evidence type="ECO:0000259" key="8">
    <source>
        <dbReference type="Pfam" id="PF08281"/>
    </source>
</evidence>
<dbReference type="InterPro" id="IPR000838">
    <property type="entry name" value="RNA_pol_sigma70_ECF_CS"/>
</dbReference>
<dbReference type="EMBL" id="BMRG01000001">
    <property type="protein sequence ID" value="GGP36791.1"/>
    <property type="molecule type" value="Genomic_DNA"/>
</dbReference>
<sequence length="187" mass="20340">MEIADAELVSSAVRGDRAAFELLVDRFSGRVLGMALRMLGDRADAEDVTQEVFVTAWCGLSALTEPAAVRTWLFRVAHRQCLAVLRSRAGRRTDPAAELPDWGATPVGAGVVPRDPERSAEALAALEALWRALRGLPPAQRAVWLLAELDGLSYAEIADALGTTEESVRGRLARARHQLAATMRAWR</sequence>
<evidence type="ECO:0000256" key="5">
    <source>
        <dbReference type="ARBA" id="ARBA00023163"/>
    </source>
</evidence>
<keyword evidence="2 6" id="KW-0805">Transcription regulation</keyword>
<dbReference type="SUPFAM" id="SSF88659">
    <property type="entry name" value="Sigma3 and sigma4 domains of RNA polymerase sigma factors"/>
    <property type="match status" value="1"/>
</dbReference>
<dbReference type="Gene3D" id="1.10.10.10">
    <property type="entry name" value="Winged helix-like DNA-binding domain superfamily/Winged helix DNA-binding domain"/>
    <property type="match status" value="1"/>
</dbReference>
<dbReference type="InterPro" id="IPR013249">
    <property type="entry name" value="RNA_pol_sigma70_r4_t2"/>
</dbReference>
<dbReference type="PROSITE" id="PS01063">
    <property type="entry name" value="SIGMA70_ECF"/>
    <property type="match status" value="1"/>
</dbReference>
<dbReference type="CDD" id="cd06171">
    <property type="entry name" value="Sigma70_r4"/>
    <property type="match status" value="1"/>
</dbReference>
<dbReference type="InterPro" id="IPR036388">
    <property type="entry name" value="WH-like_DNA-bd_sf"/>
</dbReference>
<dbReference type="Gene3D" id="1.10.1740.10">
    <property type="match status" value="1"/>
</dbReference>
<evidence type="ECO:0000256" key="1">
    <source>
        <dbReference type="ARBA" id="ARBA00010641"/>
    </source>
</evidence>
<evidence type="ECO:0000313" key="10">
    <source>
        <dbReference type="Proteomes" id="UP000639606"/>
    </source>
</evidence>
<dbReference type="RefSeq" id="WP_373293063.1">
    <property type="nucleotide sequence ID" value="NZ_BMRG01000001.1"/>
</dbReference>
<reference evidence="9" key="2">
    <citation type="submission" date="2020-09" db="EMBL/GenBank/DDBJ databases">
        <authorList>
            <person name="Sun Q."/>
            <person name="Ohkuma M."/>
        </authorList>
    </citation>
    <scope>NUCLEOTIDE SEQUENCE</scope>
    <source>
        <strain evidence="9">JCM 3313</strain>
    </source>
</reference>
<keyword evidence="4 6" id="KW-0238">DNA-binding</keyword>
<dbReference type="InterPro" id="IPR007627">
    <property type="entry name" value="RNA_pol_sigma70_r2"/>
</dbReference>
<dbReference type="AlphaFoldDB" id="A0A918AGK3"/>
<dbReference type="Proteomes" id="UP000639606">
    <property type="component" value="Unassembled WGS sequence"/>
</dbReference>
<dbReference type="InterPro" id="IPR014284">
    <property type="entry name" value="RNA_pol_sigma-70_dom"/>
</dbReference>
<dbReference type="GO" id="GO:0006950">
    <property type="term" value="P:response to stress"/>
    <property type="evidence" value="ECO:0007669"/>
    <property type="project" value="UniProtKB-ARBA"/>
</dbReference>
<organism evidence="9 10">
    <name type="scientific">Saccharothrix coeruleofusca</name>
    <dbReference type="NCBI Taxonomy" id="33919"/>
    <lineage>
        <taxon>Bacteria</taxon>
        <taxon>Bacillati</taxon>
        <taxon>Actinomycetota</taxon>
        <taxon>Actinomycetes</taxon>
        <taxon>Pseudonocardiales</taxon>
        <taxon>Pseudonocardiaceae</taxon>
        <taxon>Saccharothrix</taxon>
    </lineage>
</organism>
<evidence type="ECO:0000256" key="4">
    <source>
        <dbReference type="ARBA" id="ARBA00023125"/>
    </source>
</evidence>
<dbReference type="SUPFAM" id="SSF88946">
    <property type="entry name" value="Sigma2 domain of RNA polymerase sigma factors"/>
    <property type="match status" value="1"/>
</dbReference>
<dbReference type="InterPro" id="IPR013324">
    <property type="entry name" value="RNA_pol_sigma_r3/r4-like"/>
</dbReference>
<evidence type="ECO:0000259" key="7">
    <source>
        <dbReference type="Pfam" id="PF04542"/>
    </source>
</evidence>
<accession>A0A918AGK3</accession>
<keyword evidence="5 6" id="KW-0804">Transcription</keyword>
<dbReference type="GO" id="GO:0006352">
    <property type="term" value="P:DNA-templated transcription initiation"/>
    <property type="evidence" value="ECO:0007669"/>
    <property type="project" value="InterPro"/>
</dbReference>
<reference evidence="9" key="1">
    <citation type="journal article" date="2014" name="Int. J. Syst. Evol. Microbiol.">
        <title>Complete genome sequence of Corynebacterium casei LMG S-19264T (=DSM 44701T), isolated from a smear-ripened cheese.</title>
        <authorList>
            <consortium name="US DOE Joint Genome Institute (JGI-PGF)"/>
            <person name="Walter F."/>
            <person name="Albersmeier A."/>
            <person name="Kalinowski J."/>
            <person name="Ruckert C."/>
        </authorList>
    </citation>
    <scope>NUCLEOTIDE SEQUENCE</scope>
    <source>
        <strain evidence="9">JCM 3313</strain>
    </source>
</reference>
<evidence type="ECO:0000256" key="3">
    <source>
        <dbReference type="ARBA" id="ARBA00023082"/>
    </source>
</evidence>
<dbReference type="NCBIfam" id="TIGR02937">
    <property type="entry name" value="sigma70-ECF"/>
    <property type="match status" value="1"/>
</dbReference>
<keyword evidence="9" id="KW-0240">DNA-directed RNA polymerase</keyword>
<dbReference type="GO" id="GO:0003677">
    <property type="term" value="F:DNA binding"/>
    <property type="evidence" value="ECO:0007669"/>
    <property type="project" value="UniProtKB-KW"/>
</dbReference>
<proteinExistence type="inferred from homology"/>
<dbReference type="PANTHER" id="PTHR43133">
    <property type="entry name" value="RNA POLYMERASE ECF-TYPE SIGMA FACTO"/>
    <property type="match status" value="1"/>
</dbReference>
<keyword evidence="10" id="KW-1185">Reference proteome</keyword>
<dbReference type="Pfam" id="PF08281">
    <property type="entry name" value="Sigma70_r4_2"/>
    <property type="match status" value="1"/>
</dbReference>
<feature type="domain" description="RNA polymerase sigma-70 region 2" evidence="7">
    <location>
        <begin position="23"/>
        <end position="89"/>
    </location>
</feature>
<dbReference type="Pfam" id="PF04542">
    <property type="entry name" value="Sigma70_r2"/>
    <property type="match status" value="1"/>
</dbReference>
<evidence type="ECO:0000313" key="9">
    <source>
        <dbReference type="EMBL" id="GGP36791.1"/>
    </source>
</evidence>
<feature type="domain" description="RNA polymerase sigma factor 70 region 4 type 2" evidence="8">
    <location>
        <begin position="127"/>
        <end position="178"/>
    </location>
</feature>
<dbReference type="PANTHER" id="PTHR43133:SF8">
    <property type="entry name" value="RNA POLYMERASE SIGMA FACTOR HI_1459-RELATED"/>
    <property type="match status" value="1"/>
</dbReference>
<evidence type="ECO:0000256" key="2">
    <source>
        <dbReference type="ARBA" id="ARBA00023015"/>
    </source>
</evidence>
<evidence type="ECO:0000256" key="6">
    <source>
        <dbReference type="RuleBase" id="RU000716"/>
    </source>
</evidence>
<name>A0A918AGK3_9PSEU</name>
<protein>
    <recommendedName>
        <fullName evidence="6">RNA polymerase sigma factor</fullName>
    </recommendedName>
</protein>
<dbReference type="InterPro" id="IPR013325">
    <property type="entry name" value="RNA_pol_sigma_r2"/>
</dbReference>
<comment type="similarity">
    <text evidence="1 6">Belongs to the sigma-70 factor family. ECF subfamily.</text>
</comment>
<dbReference type="GO" id="GO:0000428">
    <property type="term" value="C:DNA-directed RNA polymerase complex"/>
    <property type="evidence" value="ECO:0007669"/>
    <property type="project" value="UniProtKB-KW"/>
</dbReference>
<dbReference type="InterPro" id="IPR039425">
    <property type="entry name" value="RNA_pol_sigma-70-like"/>
</dbReference>
<comment type="caution">
    <text evidence="9">The sequence shown here is derived from an EMBL/GenBank/DDBJ whole genome shotgun (WGS) entry which is preliminary data.</text>
</comment>
<dbReference type="GO" id="GO:0016987">
    <property type="term" value="F:sigma factor activity"/>
    <property type="evidence" value="ECO:0007669"/>
    <property type="project" value="UniProtKB-KW"/>
</dbReference>
<keyword evidence="3 6" id="KW-0731">Sigma factor</keyword>